<evidence type="ECO:0000256" key="2">
    <source>
        <dbReference type="SAM" id="MobiDB-lite"/>
    </source>
</evidence>
<keyword evidence="4" id="KW-1185">Reference proteome</keyword>
<gene>
    <name evidence="3" type="ORF">ACFY1D_15200</name>
</gene>
<feature type="region of interest" description="Disordered" evidence="2">
    <location>
        <begin position="1"/>
        <end position="35"/>
    </location>
</feature>
<name>A0ABW6UH43_9ACTN</name>
<reference evidence="3 4" key="1">
    <citation type="submission" date="2024-10" db="EMBL/GenBank/DDBJ databases">
        <title>The Natural Products Discovery Center: Release of the First 8490 Sequenced Strains for Exploring Actinobacteria Biosynthetic Diversity.</title>
        <authorList>
            <person name="Kalkreuter E."/>
            <person name="Kautsar S.A."/>
            <person name="Yang D."/>
            <person name="Bader C.D."/>
            <person name="Teijaro C.N."/>
            <person name="Fluegel L."/>
            <person name="Davis C.M."/>
            <person name="Simpson J.R."/>
            <person name="Lauterbach L."/>
            <person name="Steele A.D."/>
            <person name="Gui C."/>
            <person name="Meng S."/>
            <person name="Li G."/>
            <person name="Viehrig K."/>
            <person name="Ye F."/>
            <person name="Su P."/>
            <person name="Kiefer A.F."/>
            <person name="Nichols A."/>
            <person name="Cepeda A.J."/>
            <person name="Yan W."/>
            <person name="Fan B."/>
            <person name="Jiang Y."/>
            <person name="Adhikari A."/>
            <person name="Zheng C.-J."/>
            <person name="Schuster L."/>
            <person name="Cowan T.M."/>
            <person name="Smanski M.J."/>
            <person name="Chevrette M.G."/>
            <person name="De Carvalho L.P.S."/>
            <person name="Shen B."/>
        </authorList>
    </citation>
    <scope>NUCLEOTIDE SEQUENCE [LARGE SCALE GENOMIC DNA]</scope>
    <source>
        <strain evidence="3 4">NPDC001390</strain>
    </source>
</reference>
<evidence type="ECO:0000313" key="3">
    <source>
        <dbReference type="EMBL" id="MFF4522751.1"/>
    </source>
</evidence>
<sequence length="242" mass="25575">MAAPQPRQSHQPQSRQSCPSQQPQTKPASRSHSRALRWPLVAAGLGALLIHNSLESRADLKPQTPPAVSAPAAPAAPRATAPAADPALPRSAPERLSIPQIGVNAPFTDLSIGASGQLNPPPADDTNLVGWFRGGASPGERGTSIVVGHVDTKTGPAVFSRLEALRPGSTVRIMRADGIVARFKVDSVDAFSKADFPNKRVYADASSPELRLITCGGAYNRSTREYEENVVVFAHLDSAQRA</sequence>
<dbReference type="InterPro" id="IPR005754">
    <property type="entry name" value="Sortase"/>
</dbReference>
<proteinExistence type="predicted"/>
<dbReference type="Pfam" id="PF04203">
    <property type="entry name" value="Sortase"/>
    <property type="match status" value="1"/>
</dbReference>
<feature type="compositionally biased region" description="Low complexity" evidence="2">
    <location>
        <begin position="66"/>
        <end position="89"/>
    </location>
</feature>
<feature type="compositionally biased region" description="Low complexity" evidence="2">
    <location>
        <begin position="1"/>
        <end position="24"/>
    </location>
</feature>
<dbReference type="EMBL" id="JBIAWJ010000006">
    <property type="protein sequence ID" value="MFF4522751.1"/>
    <property type="molecule type" value="Genomic_DNA"/>
</dbReference>
<dbReference type="InterPro" id="IPR023365">
    <property type="entry name" value="Sortase_dom-sf"/>
</dbReference>
<dbReference type="InterPro" id="IPR042001">
    <property type="entry name" value="Sortase_F"/>
</dbReference>
<accession>A0ABW6UH43</accession>
<dbReference type="CDD" id="cd05829">
    <property type="entry name" value="Sortase_F"/>
    <property type="match status" value="1"/>
</dbReference>
<keyword evidence="1" id="KW-0378">Hydrolase</keyword>
<dbReference type="SUPFAM" id="SSF63817">
    <property type="entry name" value="Sortase"/>
    <property type="match status" value="1"/>
</dbReference>
<organism evidence="3 4">
    <name type="scientific">Streptomyces bluensis</name>
    <dbReference type="NCBI Taxonomy" id="33897"/>
    <lineage>
        <taxon>Bacteria</taxon>
        <taxon>Bacillati</taxon>
        <taxon>Actinomycetota</taxon>
        <taxon>Actinomycetes</taxon>
        <taxon>Kitasatosporales</taxon>
        <taxon>Streptomycetaceae</taxon>
        <taxon>Streptomyces</taxon>
    </lineage>
</organism>
<dbReference type="RefSeq" id="WP_387886713.1">
    <property type="nucleotide sequence ID" value="NZ_JBIAWJ010000006.1"/>
</dbReference>
<comment type="caution">
    <text evidence="3">The sequence shown here is derived from an EMBL/GenBank/DDBJ whole genome shotgun (WGS) entry which is preliminary data.</text>
</comment>
<feature type="region of interest" description="Disordered" evidence="2">
    <location>
        <begin position="60"/>
        <end position="91"/>
    </location>
</feature>
<dbReference type="NCBIfam" id="NF033748">
    <property type="entry name" value="class_F_sortase"/>
    <property type="match status" value="1"/>
</dbReference>
<dbReference type="Proteomes" id="UP001602058">
    <property type="component" value="Unassembled WGS sequence"/>
</dbReference>
<evidence type="ECO:0000313" key="4">
    <source>
        <dbReference type="Proteomes" id="UP001602058"/>
    </source>
</evidence>
<dbReference type="Gene3D" id="2.40.260.10">
    <property type="entry name" value="Sortase"/>
    <property type="match status" value="1"/>
</dbReference>
<evidence type="ECO:0000256" key="1">
    <source>
        <dbReference type="ARBA" id="ARBA00022801"/>
    </source>
</evidence>
<protein>
    <submittedName>
        <fullName evidence="3">Class F sortase</fullName>
    </submittedName>
</protein>